<sequence>MQARSIWIWIFLDLVVVLSLFLDSQIRPKILLPHHPPISPPSSRPPCLRSLLFSVFQIYLILFLTLVPGGTTISLPWLRTPSLGSWPAEPRPSLSTVSSIKLKFPSVDSKVAHVPSAGAALEHLPLTHCSALHRGPPLLPPHAMPR</sequence>
<proteinExistence type="predicted"/>
<keyword evidence="1" id="KW-0812">Transmembrane</keyword>
<evidence type="ECO:0000313" key="3">
    <source>
        <dbReference type="Proteomes" id="UP001610432"/>
    </source>
</evidence>
<organism evidence="2 3">
    <name type="scientific">Aspergillus lucknowensis</name>
    <dbReference type="NCBI Taxonomy" id="176173"/>
    <lineage>
        <taxon>Eukaryota</taxon>
        <taxon>Fungi</taxon>
        <taxon>Dikarya</taxon>
        <taxon>Ascomycota</taxon>
        <taxon>Pezizomycotina</taxon>
        <taxon>Eurotiomycetes</taxon>
        <taxon>Eurotiomycetidae</taxon>
        <taxon>Eurotiales</taxon>
        <taxon>Aspergillaceae</taxon>
        <taxon>Aspergillus</taxon>
        <taxon>Aspergillus subgen. Nidulantes</taxon>
    </lineage>
</organism>
<name>A0ABR4LEZ3_9EURO</name>
<keyword evidence="3" id="KW-1185">Reference proteome</keyword>
<dbReference type="GeneID" id="98141635"/>
<dbReference type="RefSeq" id="XP_070881916.1">
    <property type="nucleotide sequence ID" value="XM_071026563.1"/>
</dbReference>
<dbReference type="Proteomes" id="UP001610432">
    <property type="component" value="Unassembled WGS sequence"/>
</dbReference>
<accession>A0ABR4LEZ3</accession>
<gene>
    <name evidence="2" type="ORF">BJX67DRAFT_276166</name>
</gene>
<feature type="transmembrane region" description="Helical" evidence="1">
    <location>
        <begin position="47"/>
        <end position="67"/>
    </location>
</feature>
<reference evidence="2 3" key="1">
    <citation type="submission" date="2024-07" db="EMBL/GenBank/DDBJ databases">
        <title>Section-level genome sequencing and comparative genomics of Aspergillus sections Usti and Cavernicolus.</title>
        <authorList>
            <consortium name="Lawrence Berkeley National Laboratory"/>
            <person name="Nybo J.L."/>
            <person name="Vesth T.C."/>
            <person name="Theobald S."/>
            <person name="Frisvad J.C."/>
            <person name="Larsen T.O."/>
            <person name="Kjaerboelling I."/>
            <person name="Rothschild-Mancinelli K."/>
            <person name="Lyhne E.K."/>
            <person name="Kogle M.E."/>
            <person name="Barry K."/>
            <person name="Clum A."/>
            <person name="Na H."/>
            <person name="Ledsgaard L."/>
            <person name="Lin J."/>
            <person name="Lipzen A."/>
            <person name="Kuo A."/>
            <person name="Riley R."/>
            <person name="Mondo S."/>
            <person name="Labutti K."/>
            <person name="Haridas S."/>
            <person name="Pangalinan J."/>
            <person name="Salamov A.A."/>
            <person name="Simmons B.A."/>
            <person name="Magnuson J.K."/>
            <person name="Chen J."/>
            <person name="Drula E."/>
            <person name="Henrissat B."/>
            <person name="Wiebenga A."/>
            <person name="Lubbers R.J."/>
            <person name="Gomes A.C."/>
            <person name="Macurrencykelacurrency M.R."/>
            <person name="Stajich J."/>
            <person name="Grigoriev I.V."/>
            <person name="Mortensen U.H."/>
            <person name="De Vries R.P."/>
            <person name="Baker S.E."/>
            <person name="Andersen M.R."/>
        </authorList>
    </citation>
    <scope>NUCLEOTIDE SEQUENCE [LARGE SCALE GENOMIC DNA]</scope>
    <source>
        <strain evidence="2 3">CBS 449.75</strain>
    </source>
</reference>
<dbReference type="EMBL" id="JBFXLQ010000059">
    <property type="protein sequence ID" value="KAL2862937.1"/>
    <property type="molecule type" value="Genomic_DNA"/>
</dbReference>
<comment type="caution">
    <text evidence="2">The sequence shown here is derived from an EMBL/GenBank/DDBJ whole genome shotgun (WGS) entry which is preliminary data.</text>
</comment>
<protein>
    <submittedName>
        <fullName evidence="2">Uncharacterized protein</fullName>
    </submittedName>
</protein>
<evidence type="ECO:0000256" key="1">
    <source>
        <dbReference type="SAM" id="Phobius"/>
    </source>
</evidence>
<evidence type="ECO:0000313" key="2">
    <source>
        <dbReference type="EMBL" id="KAL2862937.1"/>
    </source>
</evidence>
<keyword evidence="1" id="KW-1133">Transmembrane helix</keyword>
<keyword evidence="1" id="KW-0472">Membrane</keyword>
<feature type="transmembrane region" description="Helical" evidence="1">
    <location>
        <begin position="6"/>
        <end position="26"/>
    </location>
</feature>